<dbReference type="AlphaFoldDB" id="A0A834UAI5"/>
<proteinExistence type="predicted"/>
<evidence type="ECO:0000313" key="2">
    <source>
        <dbReference type="Proteomes" id="UP000600918"/>
    </source>
</evidence>
<gene>
    <name evidence="1" type="ORF">H0235_008164</name>
</gene>
<keyword evidence="2" id="KW-1185">Reference proteome</keyword>
<dbReference type="EMBL" id="JACSDY010000006">
    <property type="protein sequence ID" value="KAF7425726.1"/>
    <property type="molecule type" value="Genomic_DNA"/>
</dbReference>
<protein>
    <submittedName>
        <fullName evidence="1">Uncharacterized protein</fullName>
    </submittedName>
</protein>
<sequence length="153" mass="17315">MPCCEIQAHETGFGMQNANPGGKLADRQWFSSYNSISPEFSLFRYNSQAMQFSVIATAVENKRNCRPVNWTIWHVAATRESPLNIQRSWALRVQSRFPPGTVMTGVMYSNYGVDLATSGLLTQCTRRKLNKIAFKSRTSKEIKKKADVTKSSR</sequence>
<reference evidence="1" key="1">
    <citation type="journal article" date="2020" name="G3 (Bethesda)">
        <title>High-Quality Assemblies for Three Invasive Social Wasps from the &lt;i&gt;Vespula&lt;/i&gt; Genus.</title>
        <authorList>
            <person name="Harrop T.W.R."/>
            <person name="Guhlin J."/>
            <person name="McLaughlin G.M."/>
            <person name="Permina E."/>
            <person name="Stockwell P."/>
            <person name="Gilligan J."/>
            <person name="Le Lec M.F."/>
            <person name="Gruber M.A.M."/>
            <person name="Quinn O."/>
            <person name="Lovegrove M."/>
            <person name="Duncan E.J."/>
            <person name="Remnant E.J."/>
            <person name="Van Eeckhoven J."/>
            <person name="Graham B."/>
            <person name="Knapp R.A."/>
            <person name="Langford K.W."/>
            <person name="Kronenberg Z."/>
            <person name="Press M.O."/>
            <person name="Eacker S.M."/>
            <person name="Wilson-Rankin E.E."/>
            <person name="Purcell J."/>
            <person name="Lester P.J."/>
            <person name="Dearden P.K."/>
        </authorList>
    </citation>
    <scope>NUCLEOTIDE SEQUENCE</scope>
    <source>
        <strain evidence="1">Volc-1</strain>
    </source>
</reference>
<accession>A0A834UAI5</accession>
<comment type="caution">
    <text evidence="1">The sequence shown here is derived from an EMBL/GenBank/DDBJ whole genome shotgun (WGS) entry which is preliminary data.</text>
</comment>
<evidence type="ECO:0000313" key="1">
    <source>
        <dbReference type="EMBL" id="KAF7425726.1"/>
    </source>
</evidence>
<name>A0A834UAI5_VESPE</name>
<dbReference type="Proteomes" id="UP000600918">
    <property type="component" value="Unassembled WGS sequence"/>
</dbReference>
<organism evidence="1 2">
    <name type="scientific">Vespula pensylvanica</name>
    <name type="common">Western yellow jacket</name>
    <name type="synonym">Wasp</name>
    <dbReference type="NCBI Taxonomy" id="30213"/>
    <lineage>
        <taxon>Eukaryota</taxon>
        <taxon>Metazoa</taxon>
        <taxon>Ecdysozoa</taxon>
        <taxon>Arthropoda</taxon>
        <taxon>Hexapoda</taxon>
        <taxon>Insecta</taxon>
        <taxon>Pterygota</taxon>
        <taxon>Neoptera</taxon>
        <taxon>Endopterygota</taxon>
        <taxon>Hymenoptera</taxon>
        <taxon>Apocrita</taxon>
        <taxon>Aculeata</taxon>
        <taxon>Vespoidea</taxon>
        <taxon>Vespidae</taxon>
        <taxon>Vespinae</taxon>
        <taxon>Vespula</taxon>
    </lineage>
</organism>